<dbReference type="PANTHER" id="PTHR24373">
    <property type="entry name" value="SLIT RELATED LEUCINE-RICH REPEAT NEURONAL PROTEIN"/>
    <property type="match status" value="1"/>
</dbReference>
<dbReference type="Proteomes" id="UP001154078">
    <property type="component" value="Chromosome 4"/>
</dbReference>
<dbReference type="EMBL" id="OV121135">
    <property type="protein sequence ID" value="CAH0554533.1"/>
    <property type="molecule type" value="Genomic_DNA"/>
</dbReference>
<evidence type="ECO:0000256" key="4">
    <source>
        <dbReference type="SAM" id="SignalP"/>
    </source>
</evidence>
<gene>
    <name evidence="5" type="ORF">MELIAE_LOCUS6104</name>
</gene>
<dbReference type="Pfam" id="PF13855">
    <property type="entry name" value="LRR_8"/>
    <property type="match status" value="2"/>
</dbReference>
<organism evidence="5 6">
    <name type="scientific">Brassicogethes aeneus</name>
    <name type="common">Rape pollen beetle</name>
    <name type="synonym">Meligethes aeneus</name>
    <dbReference type="NCBI Taxonomy" id="1431903"/>
    <lineage>
        <taxon>Eukaryota</taxon>
        <taxon>Metazoa</taxon>
        <taxon>Ecdysozoa</taxon>
        <taxon>Arthropoda</taxon>
        <taxon>Hexapoda</taxon>
        <taxon>Insecta</taxon>
        <taxon>Pterygota</taxon>
        <taxon>Neoptera</taxon>
        <taxon>Endopterygota</taxon>
        <taxon>Coleoptera</taxon>
        <taxon>Polyphaga</taxon>
        <taxon>Cucujiformia</taxon>
        <taxon>Nitidulidae</taxon>
        <taxon>Meligethinae</taxon>
        <taxon>Brassicogethes</taxon>
    </lineage>
</organism>
<reference evidence="5" key="1">
    <citation type="submission" date="2021-12" db="EMBL/GenBank/DDBJ databases">
        <authorList>
            <person name="King R."/>
        </authorList>
    </citation>
    <scope>NUCLEOTIDE SEQUENCE</scope>
</reference>
<accession>A0A9P0FFI5</accession>
<dbReference type="OrthoDB" id="1728874at2759"/>
<protein>
    <submittedName>
        <fullName evidence="5">Uncharacterized protein</fullName>
    </submittedName>
</protein>
<keyword evidence="2 4" id="KW-0732">Signal</keyword>
<dbReference type="InterPro" id="IPR003591">
    <property type="entry name" value="Leu-rich_rpt_typical-subtyp"/>
</dbReference>
<dbReference type="InterPro" id="IPR032675">
    <property type="entry name" value="LRR_dom_sf"/>
</dbReference>
<sequence length="320" mass="36437">MSNNLRIPTILLVFLFAVSNASDCVKEKIQYDIARFTSSYKEEIEHHDDVVIKNDKEAFYINITGPVKSFCKGSINISVRSHHFWCGVSTLKTIEVGAFDNQIIDSQFIISGNKIKVVQTGLFHDLQVELMDLIYNEIEEIQENSIVNLPQLTTLHLSHNKISNLHPNAIRNTPKLQWFDISNNNLKTLGPKVFDFLRKEVIVGIGVSGNNLEKIDPKAFEGLNIYTLGLDNNHLSTIPDTIFTNNKELSEIHLANNSLTSLSDKFFEMKTLNFIYLSGNDFKCDTILKLRDLFKRGGYVKESPKNGRFVKILSYDEKDC</sequence>
<dbReference type="AlphaFoldDB" id="A0A9P0FFI5"/>
<evidence type="ECO:0000256" key="3">
    <source>
        <dbReference type="ARBA" id="ARBA00022737"/>
    </source>
</evidence>
<proteinExistence type="predicted"/>
<dbReference type="Gene3D" id="3.80.10.10">
    <property type="entry name" value="Ribonuclease Inhibitor"/>
    <property type="match status" value="2"/>
</dbReference>
<dbReference type="SUPFAM" id="SSF52058">
    <property type="entry name" value="L domain-like"/>
    <property type="match status" value="1"/>
</dbReference>
<feature type="chain" id="PRO_5040213231" evidence="4">
    <location>
        <begin position="22"/>
        <end position="320"/>
    </location>
</feature>
<keyword evidence="6" id="KW-1185">Reference proteome</keyword>
<dbReference type="SMART" id="SM00369">
    <property type="entry name" value="LRR_TYP"/>
    <property type="match status" value="4"/>
</dbReference>
<evidence type="ECO:0000256" key="2">
    <source>
        <dbReference type="ARBA" id="ARBA00022729"/>
    </source>
</evidence>
<keyword evidence="1" id="KW-0433">Leucine-rich repeat</keyword>
<dbReference type="InterPro" id="IPR050328">
    <property type="entry name" value="Dev_Immune_Receptor"/>
</dbReference>
<evidence type="ECO:0000313" key="5">
    <source>
        <dbReference type="EMBL" id="CAH0554533.1"/>
    </source>
</evidence>
<keyword evidence="3" id="KW-0677">Repeat</keyword>
<dbReference type="PANTHER" id="PTHR24373:SF275">
    <property type="entry name" value="TIR DOMAIN-CONTAINING PROTEIN"/>
    <property type="match status" value="1"/>
</dbReference>
<evidence type="ECO:0000313" key="6">
    <source>
        <dbReference type="Proteomes" id="UP001154078"/>
    </source>
</evidence>
<evidence type="ECO:0000256" key="1">
    <source>
        <dbReference type="ARBA" id="ARBA00022614"/>
    </source>
</evidence>
<name>A0A9P0FFI5_BRAAE</name>
<dbReference type="InterPro" id="IPR001611">
    <property type="entry name" value="Leu-rich_rpt"/>
</dbReference>
<feature type="signal peptide" evidence="4">
    <location>
        <begin position="1"/>
        <end position="21"/>
    </location>
</feature>